<dbReference type="NCBIfam" id="TIGR00059">
    <property type="entry name" value="L17"/>
    <property type="match status" value="1"/>
</dbReference>
<protein>
    <recommendedName>
        <fullName evidence="4">Large ribosomal subunit protein bL17</fullName>
    </recommendedName>
</protein>
<comment type="similarity">
    <text evidence="1 4 5">Belongs to the bacterial ribosomal protein bL17 family.</text>
</comment>
<accession>A0A0N0RF96</accession>
<proteinExistence type="inferred from homology"/>
<dbReference type="PATRIC" id="fig|872965.6.peg.986"/>
<evidence type="ECO:0000256" key="4">
    <source>
        <dbReference type="HAMAP-Rule" id="MF_01368"/>
    </source>
</evidence>
<evidence type="ECO:0000256" key="3">
    <source>
        <dbReference type="ARBA" id="ARBA00023274"/>
    </source>
</evidence>
<dbReference type="Gene3D" id="3.90.1030.10">
    <property type="entry name" value="Ribosomal protein L17"/>
    <property type="match status" value="1"/>
</dbReference>
<dbReference type="Proteomes" id="UP000050502">
    <property type="component" value="Unassembled WGS sequence"/>
</dbReference>
<evidence type="ECO:0000256" key="2">
    <source>
        <dbReference type="ARBA" id="ARBA00022980"/>
    </source>
</evidence>
<comment type="caution">
    <text evidence="6">The sequence shown here is derived from an EMBL/GenBank/DDBJ whole genome shotgun (WGS) entry which is preliminary data.</text>
</comment>
<dbReference type="GO" id="GO:0003735">
    <property type="term" value="F:structural constituent of ribosome"/>
    <property type="evidence" value="ECO:0007669"/>
    <property type="project" value="InterPro"/>
</dbReference>
<dbReference type="InterPro" id="IPR047859">
    <property type="entry name" value="Ribosomal_bL17_CS"/>
</dbReference>
<dbReference type="Pfam" id="PF01196">
    <property type="entry name" value="Ribosomal_L17"/>
    <property type="match status" value="1"/>
</dbReference>
<dbReference type="RefSeq" id="WP_054491819.1">
    <property type="nucleotide sequence ID" value="NZ_BBZA01000017.1"/>
</dbReference>
<name>A0A0N0RF96_9CHLR</name>
<dbReference type="AlphaFoldDB" id="A0A0N0RF96"/>
<dbReference type="SUPFAM" id="SSF64263">
    <property type="entry name" value="Prokaryotic ribosomal protein L17"/>
    <property type="match status" value="1"/>
</dbReference>
<gene>
    <name evidence="4" type="primary">rplQ</name>
    <name evidence="6" type="ORF">ARMA_0307</name>
    <name evidence="7" type="ORF">SE16_00250</name>
</gene>
<evidence type="ECO:0000313" key="8">
    <source>
        <dbReference type="Proteomes" id="UP000037784"/>
    </source>
</evidence>
<dbReference type="FunCoup" id="A0A0N0RF96">
    <property type="interactions" value="413"/>
</dbReference>
<keyword evidence="2 4" id="KW-0689">Ribosomal protein</keyword>
<dbReference type="PROSITE" id="PS01167">
    <property type="entry name" value="RIBOSOMAL_L17"/>
    <property type="match status" value="1"/>
</dbReference>
<evidence type="ECO:0000313" key="7">
    <source>
        <dbReference type="EMBL" id="KPL90051.1"/>
    </source>
</evidence>
<dbReference type="STRING" id="872965.SE16_00250"/>
<evidence type="ECO:0000256" key="5">
    <source>
        <dbReference type="RuleBase" id="RU000660"/>
    </source>
</evidence>
<dbReference type="InterPro" id="IPR000456">
    <property type="entry name" value="Ribosomal_bL17"/>
</dbReference>
<keyword evidence="8" id="KW-1185">Reference proteome</keyword>
<dbReference type="PANTHER" id="PTHR14413">
    <property type="entry name" value="RIBOSOMAL PROTEIN L17"/>
    <property type="match status" value="1"/>
</dbReference>
<evidence type="ECO:0000313" key="6">
    <source>
        <dbReference type="EMBL" id="GAP61884.1"/>
    </source>
</evidence>
<dbReference type="OrthoDB" id="9809073at2"/>
<evidence type="ECO:0000313" key="9">
    <source>
        <dbReference type="Proteomes" id="UP000050502"/>
    </source>
</evidence>
<evidence type="ECO:0000256" key="1">
    <source>
        <dbReference type="ARBA" id="ARBA00008777"/>
    </source>
</evidence>
<dbReference type="HAMAP" id="MF_01368">
    <property type="entry name" value="Ribosomal_bL17"/>
    <property type="match status" value="1"/>
</dbReference>
<dbReference type="FunFam" id="3.90.1030.10:FF:000001">
    <property type="entry name" value="50S ribosomal protein L17"/>
    <property type="match status" value="1"/>
</dbReference>
<reference evidence="6" key="1">
    <citation type="journal article" date="2015" name="Genome Announc.">
        <title>Draft Genome Sequence of a Heterotrophic Facultative Anaerobic Thermophilic Bacterium, Ardenticatena maritima Strain 110ST.</title>
        <authorList>
            <person name="Kawaichi S."/>
            <person name="Yoshida T."/>
            <person name="Sako Y."/>
            <person name="Nakamura R."/>
        </authorList>
    </citation>
    <scope>NUCLEOTIDE SEQUENCE [LARGE SCALE GENOMIC DNA]</scope>
    <source>
        <strain evidence="6">110S</strain>
    </source>
</reference>
<organism evidence="6 8">
    <name type="scientific">Ardenticatena maritima</name>
    <dbReference type="NCBI Taxonomy" id="872965"/>
    <lineage>
        <taxon>Bacteria</taxon>
        <taxon>Bacillati</taxon>
        <taxon>Chloroflexota</taxon>
        <taxon>Ardenticatenia</taxon>
        <taxon>Ardenticatenales</taxon>
        <taxon>Ardenticatenaceae</taxon>
        <taxon>Ardenticatena</taxon>
    </lineage>
</organism>
<comment type="subunit">
    <text evidence="4">Part of the 50S ribosomal subunit. Contacts protein L32.</text>
</comment>
<dbReference type="InterPro" id="IPR036373">
    <property type="entry name" value="Ribosomal_bL17_sf"/>
</dbReference>
<reference evidence="7 9" key="2">
    <citation type="submission" date="2015-07" db="EMBL/GenBank/DDBJ databases">
        <title>Whole genome sequence of Ardenticatena maritima DSM 23922.</title>
        <authorList>
            <person name="Hemp J."/>
            <person name="Ward L.M."/>
            <person name="Pace L.A."/>
            <person name="Fischer W.W."/>
        </authorList>
    </citation>
    <scope>NUCLEOTIDE SEQUENCE [LARGE SCALE GENOMIC DNA]</scope>
    <source>
        <strain evidence="7 9">110S</strain>
    </source>
</reference>
<dbReference type="PANTHER" id="PTHR14413:SF16">
    <property type="entry name" value="LARGE RIBOSOMAL SUBUNIT PROTEIN BL17M"/>
    <property type="match status" value="1"/>
</dbReference>
<keyword evidence="3 4" id="KW-0687">Ribonucleoprotein</keyword>
<dbReference type="EMBL" id="LGKN01000002">
    <property type="protein sequence ID" value="KPL90051.1"/>
    <property type="molecule type" value="Genomic_DNA"/>
</dbReference>
<dbReference type="GO" id="GO:0006412">
    <property type="term" value="P:translation"/>
    <property type="evidence" value="ECO:0007669"/>
    <property type="project" value="UniProtKB-UniRule"/>
</dbReference>
<dbReference type="Proteomes" id="UP000037784">
    <property type="component" value="Unassembled WGS sequence"/>
</dbReference>
<sequence length="123" mass="14530">MRHRVKRRHFGRDRDHRKALYRNLVTEILRHERIMTTEAKAKAVRPYVERIITLARKAKQDPSYALHARRQALAFVNDKTVVHDLFEKKVDRFLDRPGGYTRIIKYGPRRGDGAPMAIIELVD</sequence>
<reference evidence="8" key="3">
    <citation type="submission" date="2015-08" db="EMBL/GenBank/DDBJ databases">
        <title>Draft Genome Sequence of a Heterotrophic Facultative Anaerobic Bacterium Ardenticatena maritima Strain 110S.</title>
        <authorList>
            <person name="Kawaichi S."/>
            <person name="Yoshida T."/>
            <person name="Sako Y."/>
            <person name="Nakamura R."/>
        </authorList>
    </citation>
    <scope>NUCLEOTIDE SEQUENCE [LARGE SCALE GENOMIC DNA]</scope>
    <source>
        <strain evidence="8">110S</strain>
    </source>
</reference>
<dbReference type="GO" id="GO:0022625">
    <property type="term" value="C:cytosolic large ribosomal subunit"/>
    <property type="evidence" value="ECO:0007669"/>
    <property type="project" value="TreeGrafter"/>
</dbReference>
<dbReference type="EMBL" id="BBZA01000017">
    <property type="protein sequence ID" value="GAP61884.1"/>
    <property type="molecule type" value="Genomic_DNA"/>
</dbReference>